<dbReference type="AlphaFoldDB" id="A0A8H3FMZ6"/>
<comment type="caution">
    <text evidence="14">The sequence shown here is derived from an EMBL/GenBank/DDBJ whole genome shotgun (WGS) entry which is preliminary data.</text>
</comment>
<feature type="compositionally biased region" description="Basic and acidic residues" evidence="11">
    <location>
        <begin position="508"/>
        <end position="524"/>
    </location>
</feature>
<dbReference type="GO" id="GO:0015385">
    <property type="term" value="F:sodium:proton antiporter activity"/>
    <property type="evidence" value="ECO:0007669"/>
    <property type="project" value="InterPro"/>
</dbReference>
<evidence type="ECO:0000256" key="4">
    <source>
        <dbReference type="ARBA" id="ARBA00022449"/>
    </source>
</evidence>
<evidence type="ECO:0000256" key="1">
    <source>
        <dbReference type="ARBA" id="ARBA00004141"/>
    </source>
</evidence>
<dbReference type="Gene3D" id="1.20.1530.20">
    <property type="match status" value="1"/>
</dbReference>
<evidence type="ECO:0000256" key="5">
    <source>
        <dbReference type="ARBA" id="ARBA00022692"/>
    </source>
</evidence>
<keyword evidence="8" id="KW-0406">Ion transport</keyword>
<keyword evidence="10" id="KW-0739">Sodium transport</keyword>
<evidence type="ECO:0000256" key="12">
    <source>
        <dbReference type="SAM" id="Phobius"/>
    </source>
</evidence>
<evidence type="ECO:0000256" key="6">
    <source>
        <dbReference type="ARBA" id="ARBA00022989"/>
    </source>
</evidence>
<accession>A0A8H3FMZ6</accession>
<evidence type="ECO:0000256" key="10">
    <source>
        <dbReference type="ARBA" id="ARBA00023201"/>
    </source>
</evidence>
<dbReference type="FunFam" id="1.20.1530.20:FF:000015">
    <property type="entry name" value="Na(+)/H(+) antiporter 2"/>
    <property type="match status" value="1"/>
</dbReference>
<evidence type="ECO:0000256" key="9">
    <source>
        <dbReference type="ARBA" id="ARBA00023136"/>
    </source>
</evidence>
<evidence type="ECO:0000256" key="3">
    <source>
        <dbReference type="ARBA" id="ARBA00022448"/>
    </source>
</evidence>
<dbReference type="GO" id="GO:0036376">
    <property type="term" value="P:sodium ion export across plasma membrane"/>
    <property type="evidence" value="ECO:0007669"/>
    <property type="project" value="InterPro"/>
</dbReference>
<keyword evidence="15" id="KW-1185">Reference proteome</keyword>
<feature type="transmembrane region" description="Helical" evidence="12">
    <location>
        <begin position="372"/>
        <end position="391"/>
    </location>
</feature>
<feature type="transmembrane region" description="Helical" evidence="12">
    <location>
        <begin position="105"/>
        <end position="128"/>
    </location>
</feature>
<evidence type="ECO:0000313" key="15">
    <source>
        <dbReference type="Proteomes" id="UP000664521"/>
    </source>
</evidence>
<keyword evidence="3" id="KW-0813">Transport</keyword>
<dbReference type="PANTHER" id="PTHR31382:SF1">
    <property type="entry name" value="SODIUM ION_PROTON EXCHANGER (EUROFUNG)"/>
    <property type="match status" value="1"/>
</dbReference>
<comment type="similarity">
    <text evidence="2">Belongs to the fungal Na(+)/H(+) exchanger family.</text>
</comment>
<feature type="domain" description="Cation/H+ exchanger transmembrane" evidence="13">
    <location>
        <begin position="22"/>
        <end position="436"/>
    </location>
</feature>
<sequence>MPTLVVSNFNVVCATLGGFITLFGLVSFLVKERLFLSEPLISLLAGIISSPGVANFIKPIEYALGSSDNLGSITLCFTRLVLGVQLVLAGVQLPKKYVTREWKSLSLLLGPGMCAMWMSSSLLIWAMVPNLSFLHALAIGACVTPTDPVLSNSIVKGKFADKYIGKELQKIIIAESGANDGLGYPFLLLPLYIMKYTGNGGQGQPGGATKAMGYWFGETWGYTIILSVIYGAAVGWIAKELLRWAYRKEYVDRESFLIFAISLALFISGTCGMIGSDDVLACFVAGNAFTIDDFYRLETENDSLQSTIDMLLNVSIFMWFGAVCPWSSFAHTDIIPIYRLILLGVLILLFRRIPEIFAMHLHIDHITQTRQALFVGYFGPIGVSAIFYLYISIDFLRGVTVDGQVREDAVRLAEVMTVVIWFLAICSIIVHGLSIPIGKLGQNLPRTLSKKNSAIADETPAFELRPQDQTLLNGQRFRKQNRAGDPQRAVWRIGGSVIPPSNPGVNSLRDEHAGGSDPHSSDLVKDTGLQVANTLNVGSTYPASHSVGVTGQ</sequence>
<dbReference type="InterPro" id="IPR038770">
    <property type="entry name" value="Na+/solute_symporter_sf"/>
</dbReference>
<feature type="transmembrane region" description="Helical" evidence="12">
    <location>
        <begin position="418"/>
        <end position="441"/>
    </location>
</feature>
<gene>
    <name evidence="14" type="ORF">HETSPECPRED_006424</name>
</gene>
<keyword evidence="9 12" id="KW-0472">Membrane</keyword>
<name>A0A8H3FMZ6_9LECA</name>
<feature type="transmembrane region" description="Helical" evidence="12">
    <location>
        <begin position="220"/>
        <end position="238"/>
    </location>
</feature>
<evidence type="ECO:0000313" key="14">
    <source>
        <dbReference type="EMBL" id="CAF9926775.1"/>
    </source>
</evidence>
<keyword evidence="5 12" id="KW-0812">Transmembrane</keyword>
<evidence type="ECO:0000256" key="7">
    <source>
        <dbReference type="ARBA" id="ARBA00023053"/>
    </source>
</evidence>
<comment type="subcellular location">
    <subcellularLocation>
        <location evidence="1">Membrane</location>
        <topology evidence="1">Multi-pass membrane protein</topology>
    </subcellularLocation>
</comment>
<protein>
    <recommendedName>
        <fullName evidence="13">Cation/H+ exchanger transmembrane domain-containing protein</fullName>
    </recommendedName>
</protein>
<dbReference type="GO" id="GO:0120029">
    <property type="term" value="P:proton export across plasma membrane"/>
    <property type="evidence" value="ECO:0007669"/>
    <property type="project" value="InterPro"/>
</dbReference>
<dbReference type="GO" id="GO:0042391">
    <property type="term" value="P:regulation of membrane potential"/>
    <property type="evidence" value="ECO:0007669"/>
    <property type="project" value="InterPro"/>
</dbReference>
<feature type="transmembrane region" description="Helical" evidence="12">
    <location>
        <begin position="69"/>
        <end position="93"/>
    </location>
</feature>
<dbReference type="InterPro" id="IPR004712">
    <property type="entry name" value="Na+/H+_antiporter_fungi"/>
</dbReference>
<evidence type="ECO:0000256" key="11">
    <source>
        <dbReference type="SAM" id="MobiDB-lite"/>
    </source>
</evidence>
<dbReference type="EMBL" id="CAJPDS010000042">
    <property type="protein sequence ID" value="CAF9926775.1"/>
    <property type="molecule type" value="Genomic_DNA"/>
</dbReference>
<proteinExistence type="inferred from homology"/>
<dbReference type="PANTHER" id="PTHR31382">
    <property type="entry name" value="NA(+)/H(+) ANTIPORTER"/>
    <property type="match status" value="1"/>
</dbReference>
<dbReference type="Pfam" id="PF00999">
    <property type="entry name" value="Na_H_Exchanger"/>
    <property type="match status" value="1"/>
</dbReference>
<evidence type="ECO:0000259" key="13">
    <source>
        <dbReference type="Pfam" id="PF00999"/>
    </source>
</evidence>
<keyword evidence="6 12" id="KW-1133">Transmembrane helix</keyword>
<feature type="transmembrane region" description="Helical" evidence="12">
    <location>
        <begin position="334"/>
        <end position="351"/>
    </location>
</feature>
<evidence type="ECO:0000256" key="8">
    <source>
        <dbReference type="ARBA" id="ARBA00023065"/>
    </source>
</evidence>
<feature type="region of interest" description="Disordered" evidence="11">
    <location>
        <begin position="493"/>
        <end position="524"/>
    </location>
</feature>
<keyword evidence="4" id="KW-0050">Antiport</keyword>
<evidence type="ECO:0000256" key="2">
    <source>
        <dbReference type="ARBA" id="ARBA00005248"/>
    </source>
</evidence>
<dbReference type="GO" id="GO:0005886">
    <property type="term" value="C:plasma membrane"/>
    <property type="evidence" value="ECO:0007669"/>
    <property type="project" value="InterPro"/>
</dbReference>
<feature type="transmembrane region" description="Helical" evidence="12">
    <location>
        <begin position="6"/>
        <end position="28"/>
    </location>
</feature>
<feature type="transmembrane region" description="Helical" evidence="12">
    <location>
        <begin position="40"/>
        <end position="57"/>
    </location>
</feature>
<reference evidence="14" key="1">
    <citation type="submission" date="2021-03" db="EMBL/GenBank/DDBJ databases">
        <authorList>
            <person name="Tagirdzhanova G."/>
        </authorList>
    </citation>
    <scope>NUCLEOTIDE SEQUENCE</scope>
</reference>
<dbReference type="Proteomes" id="UP000664521">
    <property type="component" value="Unassembled WGS sequence"/>
</dbReference>
<dbReference type="InterPro" id="IPR006153">
    <property type="entry name" value="Cation/H_exchanger_TM"/>
</dbReference>
<keyword evidence="7" id="KW-0915">Sodium</keyword>
<organism evidence="14 15">
    <name type="scientific">Heterodermia speciosa</name>
    <dbReference type="NCBI Taxonomy" id="116794"/>
    <lineage>
        <taxon>Eukaryota</taxon>
        <taxon>Fungi</taxon>
        <taxon>Dikarya</taxon>
        <taxon>Ascomycota</taxon>
        <taxon>Pezizomycotina</taxon>
        <taxon>Lecanoromycetes</taxon>
        <taxon>OSLEUM clade</taxon>
        <taxon>Lecanoromycetidae</taxon>
        <taxon>Caliciales</taxon>
        <taxon>Physciaceae</taxon>
        <taxon>Heterodermia</taxon>
    </lineage>
</organism>
<dbReference type="OrthoDB" id="5327978at2759"/>